<organism evidence="7 8">
    <name type="scientific">Streptomyces subrutilus</name>
    <dbReference type="NCBI Taxonomy" id="36818"/>
    <lineage>
        <taxon>Bacteria</taxon>
        <taxon>Bacillati</taxon>
        <taxon>Actinomycetota</taxon>
        <taxon>Actinomycetes</taxon>
        <taxon>Kitasatosporales</taxon>
        <taxon>Streptomycetaceae</taxon>
        <taxon>Streptomyces</taxon>
    </lineage>
</organism>
<dbReference type="KEGG" id="ssub:CP968_31520"/>
<evidence type="ECO:0000256" key="2">
    <source>
        <dbReference type="ARBA" id="ARBA00013106"/>
    </source>
</evidence>
<dbReference type="Gene3D" id="3.30.540.10">
    <property type="entry name" value="Fructose-1,6-Bisphosphatase, subunit A, domain 1"/>
    <property type="match status" value="1"/>
</dbReference>
<evidence type="ECO:0000256" key="1">
    <source>
        <dbReference type="ARBA" id="ARBA00001033"/>
    </source>
</evidence>
<evidence type="ECO:0000256" key="5">
    <source>
        <dbReference type="PIRSR" id="PIRSR600760-2"/>
    </source>
</evidence>
<evidence type="ECO:0000256" key="4">
    <source>
        <dbReference type="ARBA" id="ARBA00022842"/>
    </source>
</evidence>
<dbReference type="Proteomes" id="UP000634660">
    <property type="component" value="Unassembled WGS sequence"/>
</dbReference>
<reference evidence="6" key="3">
    <citation type="submission" date="2020-09" db="EMBL/GenBank/DDBJ databases">
        <authorList>
            <person name="Sun Q."/>
            <person name="Ohkuma M."/>
        </authorList>
    </citation>
    <scope>NUCLEOTIDE SEQUENCE</scope>
    <source>
        <strain evidence="6">JCM 4834</strain>
    </source>
</reference>
<feature type="binding site" evidence="5">
    <location>
        <position position="79"/>
    </location>
    <ligand>
        <name>Mg(2+)</name>
        <dbReference type="ChEBI" id="CHEBI:18420"/>
        <label>1</label>
        <note>catalytic</note>
    </ligand>
</feature>
<dbReference type="EMBL" id="CP023701">
    <property type="protein sequence ID" value="QEU82200.1"/>
    <property type="molecule type" value="Genomic_DNA"/>
</dbReference>
<accession>A0A5P2UTJ9</accession>
<comment type="cofactor">
    <cofactor evidence="5">
        <name>Mg(2+)</name>
        <dbReference type="ChEBI" id="CHEBI:18420"/>
    </cofactor>
</comment>
<evidence type="ECO:0000313" key="8">
    <source>
        <dbReference type="Proteomes" id="UP000326831"/>
    </source>
</evidence>
<dbReference type="Gene3D" id="3.40.190.80">
    <property type="match status" value="1"/>
</dbReference>
<keyword evidence="3 5" id="KW-0479">Metal-binding</keyword>
<keyword evidence="4 5" id="KW-0460">Magnesium</keyword>
<feature type="binding site" evidence="5">
    <location>
        <position position="97"/>
    </location>
    <ligand>
        <name>Mg(2+)</name>
        <dbReference type="ChEBI" id="CHEBI:18420"/>
        <label>1</label>
        <note>catalytic</note>
    </ligand>
</feature>
<dbReference type="OrthoDB" id="2896856at2"/>
<protein>
    <recommendedName>
        <fullName evidence="2">inositol-phosphate phosphatase</fullName>
        <ecNumber evidence="2">3.1.3.25</ecNumber>
    </recommendedName>
</protein>
<proteinExistence type="predicted"/>
<dbReference type="PANTHER" id="PTHR20854">
    <property type="entry name" value="INOSITOL MONOPHOSPHATASE"/>
    <property type="match status" value="1"/>
</dbReference>
<dbReference type="RefSeq" id="WP_150521211.1">
    <property type="nucleotide sequence ID" value="NZ_BMVX01000032.1"/>
</dbReference>
<dbReference type="SUPFAM" id="SSF56655">
    <property type="entry name" value="Carbohydrate phosphatase"/>
    <property type="match status" value="1"/>
</dbReference>
<evidence type="ECO:0000256" key="3">
    <source>
        <dbReference type="ARBA" id="ARBA00022723"/>
    </source>
</evidence>
<name>A0A5P2UTJ9_9ACTN</name>
<dbReference type="GO" id="GO:0046872">
    <property type="term" value="F:metal ion binding"/>
    <property type="evidence" value="ECO:0007669"/>
    <property type="project" value="UniProtKB-KW"/>
</dbReference>
<dbReference type="PROSITE" id="PS00630">
    <property type="entry name" value="IMP_2"/>
    <property type="match status" value="1"/>
</dbReference>
<feature type="binding site" evidence="5">
    <location>
        <position position="99"/>
    </location>
    <ligand>
        <name>Mg(2+)</name>
        <dbReference type="ChEBI" id="CHEBI:18420"/>
        <label>1</label>
        <note>catalytic</note>
    </ligand>
</feature>
<sequence>MTGPEHGGPSEAAAVRHYVTGLAATVREAVLEARHRAGSRLVRGHSPGGDAQFGLDDIAEAATWKYVADRDLPVAVYSEDRGLQYHGTDPAHLLVVDPIDGTRPAVAGLESATVSVAVARMSRRPRIADVEHAILMELRTGAYLYGDRATPGITAHGYDRPLPALTRTTDPARMLWSLEFNGHPAHLMTEAYGHLIDRSANTGGVFVFNSATWSISRVLTGQLDAYVDIGNRLLRDDPALLPEFERVGNGRVLHLFPYDIAAAVFLAERAGAVITDGYGQPLGDTVLTDLSIANQRSCVAASTPELHRALLSTIRWKE</sequence>
<keyword evidence="8" id="KW-1185">Reference proteome</keyword>
<dbReference type="GO" id="GO:0006020">
    <property type="term" value="P:inositol metabolic process"/>
    <property type="evidence" value="ECO:0007669"/>
    <property type="project" value="TreeGrafter"/>
</dbReference>
<dbReference type="GO" id="GO:0008934">
    <property type="term" value="F:inositol monophosphate 1-phosphatase activity"/>
    <property type="evidence" value="ECO:0007669"/>
    <property type="project" value="TreeGrafter"/>
</dbReference>
<comment type="catalytic activity">
    <reaction evidence="1">
        <text>a myo-inositol phosphate + H2O = myo-inositol + phosphate</text>
        <dbReference type="Rhea" id="RHEA:24056"/>
        <dbReference type="ChEBI" id="CHEBI:15377"/>
        <dbReference type="ChEBI" id="CHEBI:17268"/>
        <dbReference type="ChEBI" id="CHEBI:43474"/>
        <dbReference type="ChEBI" id="CHEBI:84139"/>
        <dbReference type="EC" id="3.1.3.25"/>
    </reaction>
</comment>
<dbReference type="InterPro" id="IPR020550">
    <property type="entry name" value="Inositol_monophosphatase_CS"/>
</dbReference>
<dbReference type="EC" id="3.1.3.25" evidence="2"/>
<dbReference type="Pfam" id="PF00459">
    <property type="entry name" value="Inositol_P"/>
    <property type="match status" value="1"/>
</dbReference>
<reference evidence="6" key="1">
    <citation type="journal article" date="2014" name="Int. J. Syst. Evol. Microbiol.">
        <title>Complete genome sequence of Corynebacterium casei LMG S-19264T (=DSM 44701T), isolated from a smear-ripened cheese.</title>
        <authorList>
            <consortium name="US DOE Joint Genome Institute (JGI-PGF)"/>
            <person name="Walter F."/>
            <person name="Albersmeier A."/>
            <person name="Kalinowski J."/>
            <person name="Ruckert C."/>
        </authorList>
    </citation>
    <scope>NUCLEOTIDE SEQUENCE</scope>
    <source>
        <strain evidence="6">JCM 4834</strain>
    </source>
</reference>
<dbReference type="EMBL" id="BMVX01000032">
    <property type="protein sequence ID" value="GGZ92217.1"/>
    <property type="molecule type" value="Genomic_DNA"/>
</dbReference>
<gene>
    <name evidence="7" type="ORF">CP968_31520</name>
    <name evidence="6" type="ORF">GCM10010371_59980</name>
</gene>
<evidence type="ECO:0000313" key="6">
    <source>
        <dbReference type="EMBL" id="GGZ92217.1"/>
    </source>
</evidence>
<dbReference type="GO" id="GO:0007165">
    <property type="term" value="P:signal transduction"/>
    <property type="evidence" value="ECO:0007669"/>
    <property type="project" value="TreeGrafter"/>
</dbReference>
<dbReference type="PANTHER" id="PTHR20854:SF4">
    <property type="entry name" value="INOSITOL-1-MONOPHOSPHATASE-RELATED"/>
    <property type="match status" value="1"/>
</dbReference>
<dbReference type="GO" id="GO:0046854">
    <property type="term" value="P:phosphatidylinositol phosphate biosynthetic process"/>
    <property type="evidence" value="ECO:0007669"/>
    <property type="project" value="InterPro"/>
</dbReference>
<reference evidence="7 8" key="2">
    <citation type="submission" date="2017-09" db="EMBL/GenBank/DDBJ databases">
        <authorList>
            <person name="Lee N."/>
            <person name="Cho B.-K."/>
        </authorList>
    </citation>
    <scope>NUCLEOTIDE SEQUENCE [LARGE SCALE GENOMIC DNA]</scope>
    <source>
        <strain evidence="7 8">ATCC 27467</strain>
    </source>
</reference>
<dbReference type="AlphaFoldDB" id="A0A5P2UTJ9"/>
<dbReference type="Proteomes" id="UP000326831">
    <property type="component" value="Chromosome"/>
</dbReference>
<dbReference type="PRINTS" id="PR00377">
    <property type="entry name" value="IMPHPHTASES"/>
</dbReference>
<evidence type="ECO:0000313" key="7">
    <source>
        <dbReference type="EMBL" id="QEU82200.1"/>
    </source>
</evidence>
<dbReference type="InterPro" id="IPR000760">
    <property type="entry name" value="Inositol_monophosphatase-like"/>
</dbReference>
<feature type="binding site" evidence="5">
    <location>
        <position position="259"/>
    </location>
    <ligand>
        <name>Mg(2+)</name>
        <dbReference type="ChEBI" id="CHEBI:18420"/>
        <label>1</label>
        <note>catalytic</note>
    </ligand>
</feature>
<feature type="binding site" evidence="5">
    <location>
        <position position="100"/>
    </location>
    <ligand>
        <name>Mg(2+)</name>
        <dbReference type="ChEBI" id="CHEBI:18420"/>
        <label>1</label>
        <note>catalytic</note>
    </ligand>
</feature>